<dbReference type="Proteomes" id="UP000051660">
    <property type="component" value="Unassembled WGS sequence"/>
</dbReference>
<feature type="region of interest" description="Disordered" evidence="1">
    <location>
        <begin position="1"/>
        <end position="50"/>
    </location>
</feature>
<reference evidence="2 3" key="1">
    <citation type="submission" date="2014-03" db="EMBL/GenBank/DDBJ databases">
        <title>Bradyrhizobium valentinum sp. nov., isolated from effective nodules of Lupinus mariae-josephae, a lupine endemic of basic-lime soils in Eastern Spain.</title>
        <authorList>
            <person name="Duran D."/>
            <person name="Rey L."/>
            <person name="Navarro A."/>
            <person name="Busquets A."/>
            <person name="Imperial J."/>
            <person name="Ruiz-Argueso T."/>
        </authorList>
    </citation>
    <scope>NUCLEOTIDE SEQUENCE [LARGE SCALE GENOMIC DNA]</scope>
    <source>
        <strain evidence="2 3">CCBAU 23086</strain>
    </source>
</reference>
<proteinExistence type="predicted"/>
<organism evidence="2 3">
    <name type="scientific">Bradyrhizobium lablabi</name>
    <dbReference type="NCBI Taxonomy" id="722472"/>
    <lineage>
        <taxon>Bacteria</taxon>
        <taxon>Pseudomonadati</taxon>
        <taxon>Pseudomonadota</taxon>
        <taxon>Alphaproteobacteria</taxon>
        <taxon>Hyphomicrobiales</taxon>
        <taxon>Nitrobacteraceae</taxon>
        <taxon>Bradyrhizobium</taxon>
    </lineage>
</organism>
<dbReference type="AlphaFoldDB" id="A0A0R3MWE5"/>
<feature type="compositionally biased region" description="Basic and acidic residues" evidence="1">
    <location>
        <begin position="1"/>
        <end position="10"/>
    </location>
</feature>
<feature type="compositionally biased region" description="Polar residues" evidence="1">
    <location>
        <begin position="39"/>
        <end position="50"/>
    </location>
</feature>
<accession>A0A0R3MWE5</accession>
<evidence type="ECO:0000313" key="2">
    <source>
        <dbReference type="EMBL" id="KRR24161.1"/>
    </source>
</evidence>
<gene>
    <name evidence="2" type="ORF">CQ14_15720</name>
</gene>
<evidence type="ECO:0000256" key="1">
    <source>
        <dbReference type="SAM" id="MobiDB-lite"/>
    </source>
</evidence>
<dbReference type="EMBL" id="LLYB01000065">
    <property type="protein sequence ID" value="KRR24161.1"/>
    <property type="molecule type" value="Genomic_DNA"/>
</dbReference>
<sequence length="491" mass="49842">MARFEGHQPDVDLDLPIDDVASPPVAPPSPTLPEETPPANQTMARPVGSSFSDLSATFNGMARQPMDASRQSAIDDGSQGSSSIALHTNNLTAVQNNLLAELNTGQFSGAALGHVQAVLSDITSAISAANAAVSVAGSSANAAAAQTLRASQLSMINAVSTDPVLANPTPPATPVEPPAAATPHNLAEIGEMFDNVASQILGGVNDANRAEITDDINAVIADMQALMKASPELFEGLTGVHADTIVQQLQLELAYINDPTISPIAAQASADNILDIIEIVHGDAKLADMATQGGVSGFSPLSDATGATPKLLDNDVQTVVVANFIAQSNSLGKQAIELVGSQDAEAIATLIGDLRAFEKSVADLDAHQGGMLGAEIEAMIKGLQTGNAALVTAAADQMHGNAADVGGNNIPVTGGTYNPDGLTVAEVLGTPVVETPVAETPAAAPGVQHTAAPTISIEPVTLATADVSIAGVDQAHSGMPELAHHLHHTWG</sequence>
<protein>
    <submittedName>
        <fullName evidence="2">Uncharacterized protein</fullName>
    </submittedName>
</protein>
<name>A0A0R3MWE5_9BRAD</name>
<evidence type="ECO:0000313" key="3">
    <source>
        <dbReference type="Proteomes" id="UP000051660"/>
    </source>
</evidence>
<comment type="caution">
    <text evidence="2">The sequence shown here is derived from an EMBL/GenBank/DDBJ whole genome shotgun (WGS) entry which is preliminary data.</text>
</comment>